<reference evidence="2 3" key="1">
    <citation type="submission" date="2019-03" db="EMBL/GenBank/DDBJ databases">
        <title>Three New Species of Nocardioides, Nocardioides euryhalodurans sp. nov., Nocardioides seonyuensis sp. nov. and Nocardioides eburneoflavus sp. nov., Iolated from Soil.</title>
        <authorList>
            <person name="Roh S.G."/>
            <person name="Lee C."/>
            <person name="Kim M.-K."/>
            <person name="Kim S.B."/>
        </authorList>
    </citation>
    <scope>NUCLEOTIDE SEQUENCE [LARGE SCALE GENOMIC DNA]</scope>
    <source>
        <strain evidence="2 3">MMS17-SY117</strain>
    </source>
</reference>
<dbReference type="Proteomes" id="UP000294894">
    <property type="component" value="Chromosome"/>
</dbReference>
<protein>
    <submittedName>
        <fullName evidence="2">Uncharacterized protein</fullName>
    </submittedName>
</protein>
<dbReference type="OrthoDB" id="3771067at2"/>
<dbReference type="AlphaFoldDB" id="A0A4P7GMJ4"/>
<sequence length="350" mass="39699">MRGTTITWWELERPGLTMPVRTDPTGRSGPTPGQARGPRWRTTSRGLRVPADVDDSVVEQRIVEAAAVLPREGGVSGWAGLRWYGGHWFDGLGGDGLTRLPVTLATGDSTIVAQPGFEISEEHLRPYDVVLVDGMPVTIPLRSVTYLARYAADWRDAVVAIDMAAYHDLVSTAEVRRYQETLPAWTGIGQCRKATAHADENAWSPREVRTRLVWTEDAELPRPWTNRPVFDRWGTMVGTPDLLDEEAGVAVDYDGAVHLVGSQRRRDRDREEAFRRVGIEYLTVLAGDRDRGHLAARMREVRSRARWAAPSQRPWTIEPPRWWVPTWTVEQRRNLTDAERERLLRIRRTA</sequence>
<keyword evidence="3" id="KW-1185">Reference proteome</keyword>
<gene>
    <name evidence="2" type="ORF">EXE57_14605</name>
</gene>
<dbReference type="RefSeq" id="WP_135078708.1">
    <property type="nucleotide sequence ID" value="NZ_CP038267.1"/>
</dbReference>
<evidence type="ECO:0000313" key="2">
    <source>
        <dbReference type="EMBL" id="QBR93356.1"/>
    </source>
</evidence>
<evidence type="ECO:0000313" key="3">
    <source>
        <dbReference type="Proteomes" id="UP000294894"/>
    </source>
</evidence>
<name>A0A4P7GMJ4_9ACTN</name>
<feature type="region of interest" description="Disordered" evidence="1">
    <location>
        <begin position="17"/>
        <end position="42"/>
    </location>
</feature>
<accession>A0A4P7GMJ4</accession>
<proteinExistence type="predicted"/>
<organism evidence="2 3">
    <name type="scientific">Nocardioides euryhalodurans</name>
    <dbReference type="NCBI Taxonomy" id="2518370"/>
    <lineage>
        <taxon>Bacteria</taxon>
        <taxon>Bacillati</taxon>
        <taxon>Actinomycetota</taxon>
        <taxon>Actinomycetes</taxon>
        <taxon>Propionibacteriales</taxon>
        <taxon>Nocardioidaceae</taxon>
        <taxon>Nocardioides</taxon>
    </lineage>
</organism>
<dbReference type="EMBL" id="CP038267">
    <property type="protein sequence ID" value="QBR93356.1"/>
    <property type="molecule type" value="Genomic_DNA"/>
</dbReference>
<dbReference type="KEGG" id="noy:EXE57_14605"/>
<evidence type="ECO:0000256" key="1">
    <source>
        <dbReference type="SAM" id="MobiDB-lite"/>
    </source>
</evidence>